<evidence type="ECO:0000256" key="1">
    <source>
        <dbReference type="ARBA" id="ARBA00009547"/>
    </source>
</evidence>
<evidence type="ECO:0000256" key="8">
    <source>
        <dbReference type="SAM" id="SignalP"/>
    </source>
</evidence>
<keyword evidence="5" id="KW-0378">Hydrolase</keyword>
<keyword evidence="2" id="KW-0540">Nuclease</keyword>
<gene>
    <name evidence="9" type="ORF">Z520_00855</name>
</gene>
<dbReference type="GO" id="GO:0004519">
    <property type="term" value="F:endonuclease activity"/>
    <property type="evidence" value="ECO:0007669"/>
    <property type="project" value="UniProtKB-KW"/>
</dbReference>
<dbReference type="SUPFAM" id="SSF48537">
    <property type="entry name" value="Phospholipase C/P1 nuclease"/>
    <property type="match status" value="1"/>
</dbReference>
<evidence type="ECO:0000256" key="5">
    <source>
        <dbReference type="ARBA" id="ARBA00022801"/>
    </source>
</evidence>
<proteinExistence type="inferred from homology"/>
<evidence type="ECO:0000256" key="4">
    <source>
        <dbReference type="ARBA" id="ARBA00022759"/>
    </source>
</evidence>
<evidence type="ECO:0000313" key="9">
    <source>
        <dbReference type="EMBL" id="KIY04163.1"/>
    </source>
</evidence>
<keyword evidence="10" id="KW-1185">Reference proteome</keyword>
<dbReference type="InterPro" id="IPR008947">
    <property type="entry name" value="PLipase_C/P1_nuclease_dom_sf"/>
</dbReference>
<keyword evidence="8" id="KW-0732">Signal</keyword>
<evidence type="ECO:0000256" key="3">
    <source>
        <dbReference type="ARBA" id="ARBA00022723"/>
    </source>
</evidence>
<dbReference type="EMBL" id="KN848062">
    <property type="protein sequence ID" value="KIY04163.1"/>
    <property type="molecule type" value="Genomic_DNA"/>
</dbReference>
<dbReference type="PANTHER" id="PTHR33146:SF26">
    <property type="entry name" value="ENDONUCLEASE 4"/>
    <property type="match status" value="1"/>
</dbReference>
<evidence type="ECO:0000256" key="7">
    <source>
        <dbReference type="ARBA" id="ARBA00023180"/>
    </source>
</evidence>
<dbReference type="GeneID" id="27706601"/>
<dbReference type="PANTHER" id="PTHR33146">
    <property type="entry name" value="ENDONUCLEASE 4"/>
    <property type="match status" value="1"/>
</dbReference>
<dbReference type="VEuPathDB" id="FungiDB:Z520_00855"/>
<keyword evidence="7" id="KW-0325">Glycoprotein</keyword>
<evidence type="ECO:0000256" key="2">
    <source>
        <dbReference type="ARBA" id="ARBA00022722"/>
    </source>
</evidence>
<evidence type="ECO:0000256" key="6">
    <source>
        <dbReference type="ARBA" id="ARBA00023157"/>
    </source>
</evidence>
<dbReference type="GO" id="GO:0006308">
    <property type="term" value="P:DNA catabolic process"/>
    <property type="evidence" value="ECO:0007669"/>
    <property type="project" value="InterPro"/>
</dbReference>
<sequence length="145" mass="16317">MKTLLLTLLCLATKAFSWGELGHRTVGYLAQTYFTSEAESLFNELVRPSESFDISDGAVWADEFATHRMPWSRPWHFIDAKDNPPEECNVNFNADCDPDKKCVIAAIANMTAQVNNPRLSAKDQSDALKFLLHFLGDVTQPLHTE</sequence>
<feature type="chain" id="PRO_5002245631" description="Aspergillus nuclease S(1)" evidence="8">
    <location>
        <begin position="20"/>
        <end position="145"/>
    </location>
</feature>
<keyword evidence="4" id="KW-0255">Endonuclease</keyword>
<dbReference type="Proteomes" id="UP000053411">
    <property type="component" value="Unassembled WGS sequence"/>
</dbReference>
<dbReference type="CDD" id="cd11010">
    <property type="entry name" value="S1-P1_nuclease"/>
    <property type="match status" value="1"/>
</dbReference>
<dbReference type="InterPro" id="IPR003154">
    <property type="entry name" value="S1/P1nuclease"/>
</dbReference>
<accession>A0A0D2KDH3</accession>
<dbReference type="RefSeq" id="XP_016638285.1">
    <property type="nucleotide sequence ID" value="XM_016771375.1"/>
</dbReference>
<keyword evidence="3" id="KW-0479">Metal-binding</keyword>
<feature type="signal peptide" evidence="8">
    <location>
        <begin position="1"/>
        <end position="19"/>
    </location>
</feature>
<dbReference type="OrthoDB" id="441446at2759"/>
<dbReference type="Pfam" id="PF02265">
    <property type="entry name" value="S1-P1_nuclease"/>
    <property type="match status" value="1"/>
</dbReference>
<name>A0A0D2KDH3_9EURO</name>
<protein>
    <recommendedName>
        <fullName evidence="11">Aspergillus nuclease S(1)</fullName>
    </recommendedName>
</protein>
<organism evidence="9 10">
    <name type="scientific">Fonsecaea multimorphosa CBS 102226</name>
    <dbReference type="NCBI Taxonomy" id="1442371"/>
    <lineage>
        <taxon>Eukaryota</taxon>
        <taxon>Fungi</taxon>
        <taxon>Dikarya</taxon>
        <taxon>Ascomycota</taxon>
        <taxon>Pezizomycotina</taxon>
        <taxon>Eurotiomycetes</taxon>
        <taxon>Chaetothyriomycetidae</taxon>
        <taxon>Chaetothyriales</taxon>
        <taxon>Herpotrichiellaceae</taxon>
        <taxon>Fonsecaea</taxon>
    </lineage>
</organism>
<dbReference type="GO" id="GO:0003676">
    <property type="term" value="F:nucleic acid binding"/>
    <property type="evidence" value="ECO:0007669"/>
    <property type="project" value="InterPro"/>
</dbReference>
<dbReference type="GO" id="GO:0016788">
    <property type="term" value="F:hydrolase activity, acting on ester bonds"/>
    <property type="evidence" value="ECO:0007669"/>
    <property type="project" value="InterPro"/>
</dbReference>
<comment type="similarity">
    <text evidence="1">Belongs to the nuclease type I family.</text>
</comment>
<dbReference type="Gene3D" id="1.10.575.10">
    <property type="entry name" value="P1 Nuclease"/>
    <property type="match status" value="1"/>
</dbReference>
<dbReference type="GO" id="GO:0046872">
    <property type="term" value="F:metal ion binding"/>
    <property type="evidence" value="ECO:0007669"/>
    <property type="project" value="UniProtKB-KW"/>
</dbReference>
<reference evidence="9 10" key="1">
    <citation type="submission" date="2015-01" db="EMBL/GenBank/DDBJ databases">
        <title>The Genome Sequence of Fonsecaea multimorphosa CBS 102226.</title>
        <authorList>
            <consortium name="The Broad Institute Genomics Platform"/>
            <person name="Cuomo C."/>
            <person name="de Hoog S."/>
            <person name="Gorbushina A."/>
            <person name="Stielow B."/>
            <person name="Teixiera M."/>
            <person name="Abouelleil A."/>
            <person name="Chapman S.B."/>
            <person name="Priest M."/>
            <person name="Young S.K."/>
            <person name="Wortman J."/>
            <person name="Nusbaum C."/>
            <person name="Birren B."/>
        </authorList>
    </citation>
    <scope>NUCLEOTIDE SEQUENCE [LARGE SCALE GENOMIC DNA]</scope>
    <source>
        <strain evidence="9 10">CBS 102226</strain>
    </source>
</reference>
<evidence type="ECO:0008006" key="11">
    <source>
        <dbReference type="Google" id="ProtNLM"/>
    </source>
</evidence>
<keyword evidence="6" id="KW-1015">Disulfide bond</keyword>
<dbReference type="AlphaFoldDB" id="A0A0D2KDH3"/>
<dbReference type="STRING" id="1442371.A0A0D2KDH3"/>
<evidence type="ECO:0000313" key="10">
    <source>
        <dbReference type="Proteomes" id="UP000053411"/>
    </source>
</evidence>